<gene>
    <name evidence="1" type="ORF">CO116_03710</name>
</gene>
<name>A0A2M8ACY1_9BACT</name>
<evidence type="ECO:0000313" key="2">
    <source>
        <dbReference type="Proteomes" id="UP000230611"/>
    </source>
</evidence>
<evidence type="ECO:0000313" key="1">
    <source>
        <dbReference type="EMBL" id="PJB15450.1"/>
    </source>
</evidence>
<sequence length="37" mass="4244">QEEDVKKALELGASDYLVKAHFTTEEIVKKIKNKLNL</sequence>
<comment type="caution">
    <text evidence="1">The sequence shown here is derived from an EMBL/GenBank/DDBJ whole genome shotgun (WGS) entry which is preliminary data.</text>
</comment>
<reference evidence="2" key="1">
    <citation type="submission" date="2017-09" db="EMBL/GenBank/DDBJ databases">
        <title>Depth-based differentiation of microbial function through sediment-hosted aquifers and enrichment of novel symbionts in the deep terrestrial subsurface.</title>
        <authorList>
            <person name="Probst A.J."/>
            <person name="Ladd B."/>
            <person name="Jarett J.K."/>
            <person name="Geller-Mcgrath D.E."/>
            <person name="Sieber C.M.K."/>
            <person name="Emerson J.B."/>
            <person name="Anantharaman K."/>
            <person name="Thomas B.C."/>
            <person name="Malmstrom R."/>
            <person name="Stieglmeier M."/>
            <person name="Klingl A."/>
            <person name="Woyke T."/>
            <person name="Ryan C.M."/>
            <person name="Banfield J.F."/>
        </authorList>
    </citation>
    <scope>NUCLEOTIDE SEQUENCE [LARGE SCALE GENOMIC DNA]</scope>
</reference>
<dbReference type="AlphaFoldDB" id="A0A2M8ACY1"/>
<feature type="non-terminal residue" evidence="1">
    <location>
        <position position="1"/>
    </location>
</feature>
<dbReference type="EMBL" id="PFUO01000171">
    <property type="protein sequence ID" value="PJB15450.1"/>
    <property type="molecule type" value="Genomic_DNA"/>
</dbReference>
<dbReference type="Gene3D" id="6.10.250.690">
    <property type="match status" value="1"/>
</dbReference>
<dbReference type="Proteomes" id="UP000230611">
    <property type="component" value="Unassembled WGS sequence"/>
</dbReference>
<proteinExistence type="predicted"/>
<accession>A0A2M8ACY1</accession>
<protein>
    <submittedName>
        <fullName evidence="1">Response regulator</fullName>
    </submittedName>
</protein>
<organism evidence="1 2">
    <name type="scientific">Candidatus Falkowbacteria bacterium CG_4_9_14_3_um_filter_38_19</name>
    <dbReference type="NCBI Taxonomy" id="1974559"/>
    <lineage>
        <taxon>Bacteria</taxon>
        <taxon>Candidatus Falkowiibacteriota</taxon>
    </lineage>
</organism>